<dbReference type="GO" id="GO:0046872">
    <property type="term" value="F:metal ion binding"/>
    <property type="evidence" value="ECO:0007669"/>
    <property type="project" value="UniProtKB-KW"/>
</dbReference>
<dbReference type="PROSITE" id="PS51194">
    <property type="entry name" value="HELICASE_CTER"/>
    <property type="match status" value="1"/>
</dbReference>
<keyword evidence="5 13" id="KW-0378">Hydrolase</keyword>
<keyword evidence="10 13" id="KW-0539">Nucleus</keyword>
<dbReference type="EMBL" id="CM003535">
    <property type="protein sequence ID" value="RCV39502.1"/>
    <property type="molecule type" value="Genomic_DNA"/>
</dbReference>
<evidence type="ECO:0000256" key="5">
    <source>
        <dbReference type="ARBA" id="ARBA00022801"/>
    </source>
</evidence>
<dbReference type="Pfam" id="PF16124">
    <property type="entry name" value="RecQ_Zn_bind"/>
    <property type="match status" value="1"/>
</dbReference>
<dbReference type="PROSITE" id="PS00690">
    <property type="entry name" value="DEAH_ATP_HELICASE"/>
    <property type="match status" value="1"/>
</dbReference>
<proteinExistence type="inferred from homology"/>
<dbReference type="GO" id="GO:0043138">
    <property type="term" value="F:3'-5' DNA helicase activity"/>
    <property type="evidence" value="ECO:0007669"/>
    <property type="project" value="UniProtKB-EC"/>
</dbReference>
<dbReference type="Pfam" id="PF00270">
    <property type="entry name" value="DEAD"/>
    <property type="match status" value="1"/>
</dbReference>
<gene>
    <name evidence="17" type="ORF">SETIT_8G229300v2</name>
</gene>
<dbReference type="InterPro" id="IPR014001">
    <property type="entry name" value="Helicase_ATP-bd"/>
</dbReference>
<comment type="catalytic activity">
    <reaction evidence="12 13">
        <text>ATP + H2O = ADP + phosphate + H(+)</text>
        <dbReference type="Rhea" id="RHEA:13065"/>
        <dbReference type="ChEBI" id="CHEBI:15377"/>
        <dbReference type="ChEBI" id="CHEBI:15378"/>
        <dbReference type="ChEBI" id="CHEBI:30616"/>
        <dbReference type="ChEBI" id="CHEBI:43474"/>
        <dbReference type="ChEBI" id="CHEBI:456216"/>
    </reaction>
</comment>
<dbReference type="GO" id="GO:0006310">
    <property type="term" value="P:DNA recombination"/>
    <property type="evidence" value="ECO:0007669"/>
    <property type="project" value="InterPro"/>
</dbReference>
<dbReference type="GO" id="GO:0003677">
    <property type="term" value="F:DNA binding"/>
    <property type="evidence" value="ECO:0007669"/>
    <property type="project" value="UniProtKB-KW"/>
</dbReference>
<dbReference type="FunFam" id="3.40.50.300:FF:001421">
    <property type="entry name" value="ATP-dependent DNA helicase"/>
    <property type="match status" value="1"/>
</dbReference>
<evidence type="ECO:0000259" key="16">
    <source>
        <dbReference type="PROSITE" id="PS51194"/>
    </source>
</evidence>
<dbReference type="GO" id="GO:0005634">
    <property type="term" value="C:nucleus"/>
    <property type="evidence" value="ECO:0007669"/>
    <property type="project" value="UniProtKB-SubCell"/>
</dbReference>
<evidence type="ECO:0000313" key="17">
    <source>
        <dbReference type="EMBL" id="RCV39502.1"/>
    </source>
</evidence>
<feature type="domain" description="Helicase C-terminal" evidence="16">
    <location>
        <begin position="557"/>
        <end position="707"/>
    </location>
</feature>
<evidence type="ECO:0000256" key="9">
    <source>
        <dbReference type="ARBA" id="ARBA00023235"/>
    </source>
</evidence>
<evidence type="ECO:0000256" key="14">
    <source>
        <dbReference type="SAM" id="MobiDB-lite"/>
    </source>
</evidence>
<dbReference type="Gene3D" id="3.40.50.300">
    <property type="entry name" value="P-loop containing nucleotide triphosphate hydrolases"/>
    <property type="match status" value="2"/>
</dbReference>
<sequence>MGRVRPCGLASEERPRRCAWVHTGSCHQPRTVGSIPSFLSPTKPYLQFKNRLNAQAQHPHPHPHPTRYGTEFTERAAAPVRSRHFPFPPFPTPHSAPAAAAAAAAALGSRARGGVGARTLATDSPAMDRARRDREREDRRLLDLAVDCGFDRNVASSCLARLLEVYGEDGMGLVTVESCGDDFLASLADATQPTDDWDDLKGIETEACGNLNDMMMKNVPDCNGGAAMDSCRTVREADSFSRHAPDDLEAFDSPPDDSDFDMGDGIDNFRNNSSSTQRQAQSRNSGMQSRSSAKSTVTRGTNRYKSTTPTSNRERHPAAFHQKRETLNYEQLSCLDDVNFANVVIFGNKSFRPLQYEACRSAMDNKDCFILMPTGGGKSLCYQLPATLHPGVTVVVCPLLSLIQDQIVALTYKFAIPAAFLNSQQTPAQASAVIQELRSVKPSFKLLYITPERIAANYTFMEILRGLDQRGLLARFVVDEAHCVSQWGHDFRPDYRGLGCLKQNFPRVPIMALTATATESVLKDVLGALRIPNAVILKRSFDRLNLNYEVIGKTKTAQKQLGDLLKERFMNKSGIVYCLSKNECADTAKFLREKYKIKCAHYHAGLAARQRTSVQEKWHSGEVKVICATIAFGMGIDKPDVRFVIHNTMSKSIESYYQESGRAGRDDLPAHCIVLYQKKDFSRIVCMLRNADNFKSESFKAAMEQAKKMQSYCELKTECRRQALLEHFGEHYNRQRCRDGPSPCDNCLKT</sequence>
<evidence type="ECO:0000256" key="3">
    <source>
        <dbReference type="ARBA" id="ARBA00022723"/>
    </source>
</evidence>
<dbReference type="InterPro" id="IPR004589">
    <property type="entry name" value="DNA_helicase_ATP-dep_RecQ"/>
</dbReference>
<reference evidence="17" key="2">
    <citation type="submission" date="2015-07" db="EMBL/GenBank/DDBJ databases">
        <authorList>
            <person name="Noorani M."/>
        </authorList>
    </citation>
    <scope>NUCLEOTIDE SEQUENCE</scope>
    <source>
        <strain evidence="17">Yugu1</strain>
    </source>
</reference>
<feature type="compositionally biased region" description="Polar residues" evidence="14">
    <location>
        <begin position="269"/>
        <end position="311"/>
    </location>
</feature>
<keyword evidence="4 13" id="KW-0547">Nucleotide-binding</keyword>
<dbReference type="Pfam" id="PF00271">
    <property type="entry name" value="Helicase_C"/>
    <property type="match status" value="1"/>
</dbReference>
<comment type="similarity">
    <text evidence="2 13">Belongs to the helicase family. RecQ subfamily.</text>
</comment>
<dbReference type="STRING" id="4555.A0A368SAP1"/>
<evidence type="ECO:0000256" key="10">
    <source>
        <dbReference type="ARBA" id="ARBA00023242"/>
    </source>
</evidence>
<feature type="domain" description="Helicase ATP-binding" evidence="15">
    <location>
        <begin position="359"/>
        <end position="535"/>
    </location>
</feature>
<dbReference type="AlphaFoldDB" id="A0A368SAP1"/>
<dbReference type="InterPro" id="IPR011545">
    <property type="entry name" value="DEAD/DEAH_box_helicase_dom"/>
</dbReference>
<reference evidence="17" key="1">
    <citation type="journal article" date="2012" name="Nat. Biotechnol.">
        <title>Reference genome sequence of the model plant Setaria.</title>
        <authorList>
            <person name="Bennetzen J.L."/>
            <person name="Schmutz J."/>
            <person name="Wang H."/>
            <person name="Percifield R."/>
            <person name="Hawkins J."/>
            <person name="Pontaroli A.C."/>
            <person name="Estep M."/>
            <person name="Feng L."/>
            <person name="Vaughn J.N."/>
            <person name="Grimwood J."/>
            <person name="Jenkins J."/>
            <person name="Barry K."/>
            <person name="Lindquist E."/>
            <person name="Hellsten U."/>
            <person name="Deshpande S."/>
            <person name="Wang X."/>
            <person name="Wu X."/>
            <person name="Mitros T."/>
            <person name="Triplett J."/>
            <person name="Yang X."/>
            <person name="Ye C.Y."/>
            <person name="Mauro-Herrera M."/>
            <person name="Wang L."/>
            <person name="Li P."/>
            <person name="Sharma M."/>
            <person name="Sharma R."/>
            <person name="Ronald P.C."/>
            <person name="Panaud O."/>
            <person name="Kellogg E.A."/>
            <person name="Brutnell T.P."/>
            <person name="Doust A.N."/>
            <person name="Tuskan G.A."/>
            <person name="Rokhsar D."/>
            <person name="Devos K.M."/>
        </authorList>
    </citation>
    <scope>NUCLEOTIDE SEQUENCE [LARGE SCALE GENOMIC DNA]</scope>
    <source>
        <strain evidence="17">Yugu1</strain>
    </source>
</reference>
<dbReference type="OrthoDB" id="10261556at2759"/>
<evidence type="ECO:0000256" key="4">
    <source>
        <dbReference type="ARBA" id="ARBA00022741"/>
    </source>
</evidence>
<evidence type="ECO:0000256" key="6">
    <source>
        <dbReference type="ARBA" id="ARBA00022806"/>
    </source>
</evidence>
<dbReference type="InterPro" id="IPR002464">
    <property type="entry name" value="DNA/RNA_helicase_DEAH_CS"/>
</dbReference>
<keyword evidence="3" id="KW-0479">Metal-binding</keyword>
<organism evidence="17">
    <name type="scientific">Setaria italica</name>
    <name type="common">Foxtail millet</name>
    <name type="synonym">Panicum italicum</name>
    <dbReference type="NCBI Taxonomy" id="4555"/>
    <lineage>
        <taxon>Eukaryota</taxon>
        <taxon>Viridiplantae</taxon>
        <taxon>Streptophyta</taxon>
        <taxon>Embryophyta</taxon>
        <taxon>Tracheophyta</taxon>
        <taxon>Spermatophyta</taxon>
        <taxon>Magnoliopsida</taxon>
        <taxon>Liliopsida</taxon>
        <taxon>Poales</taxon>
        <taxon>Poaceae</taxon>
        <taxon>PACMAD clade</taxon>
        <taxon>Panicoideae</taxon>
        <taxon>Panicodae</taxon>
        <taxon>Paniceae</taxon>
        <taxon>Cenchrinae</taxon>
        <taxon>Setaria</taxon>
    </lineage>
</organism>
<dbReference type="GO" id="GO:0005524">
    <property type="term" value="F:ATP binding"/>
    <property type="evidence" value="ECO:0007669"/>
    <property type="project" value="UniProtKB-KW"/>
</dbReference>
<feature type="compositionally biased region" description="Acidic residues" evidence="14">
    <location>
        <begin position="247"/>
        <end position="264"/>
    </location>
</feature>
<dbReference type="CDD" id="cd18794">
    <property type="entry name" value="SF2_C_RecQ"/>
    <property type="match status" value="1"/>
</dbReference>
<evidence type="ECO:0000256" key="1">
    <source>
        <dbReference type="ARBA" id="ARBA00004123"/>
    </source>
</evidence>
<dbReference type="EC" id="5.6.2.4" evidence="13"/>
<evidence type="ECO:0000259" key="15">
    <source>
        <dbReference type="PROSITE" id="PS51192"/>
    </source>
</evidence>
<dbReference type="SUPFAM" id="SSF52540">
    <property type="entry name" value="P-loop containing nucleoside triphosphate hydrolases"/>
    <property type="match status" value="1"/>
</dbReference>
<dbReference type="NCBIfam" id="TIGR00614">
    <property type="entry name" value="recQ_fam"/>
    <property type="match status" value="1"/>
</dbReference>
<dbReference type="FunFam" id="3.40.50.300:FF:000444">
    <property type="entry name" value="ATP-dependent DNA helicase"/>
    <property type="match status" value="1"/>
</dbReference>
<dbReference type="GO" id="GO:0016887">
    <property type="term" value="F:ATP hydrolysis activity"/>
    <property type="evidence" value="ECO:0007669"/>
    <property type="project" value="RHEA"/>
</dbReference>
<evidence type="ECO:0000256" key="13">
    <source>
        <dbReference type="RuleBase" id="RU364117"/>
    </source>
</evidence>
<dbReference type="PANTHER" id="PTHR13710:SF153">
    <property type="entry name" value="RECQ-LIKE DNA HELICASE BLM"/>
    <property type="match status" value="1"/>
</dbReference>
<feature type="region of interest" description="Disordered" evidence="14">
    <location>
        <begin position="242"/>
        <end position="318"/>
    </location>
</feature>
<name>A0A368SAP1_SETIT</name>
<comment type="catalytic activity">
    <reaction evidence="11 13">
        <text>Couples ATP hydrolysis with the unwinding of duplex DNA by translocating in the 3'-5' direction.</text>
        <dbReference type="EC" id="5.6.2.4"/>
    </reaction>
</comment>
<dbReference type="InterPro" id="IPR027417">
    <property type="entry name" value="P-loop_NTPase"/>
</dbReference>
<dbReference type="PROSITE" id="PS51192">
    <property type="entry name" value="HELICASE_ATP_BIND_1"/>
    <property type="match status" value="1"/>
</dbReference>
<dbReference type="InterPro" id="IPR032284">
    <property type="entry name" value="RecQ_Zn-bd"/>
</dbReference>
<accession>A0A368SAP1</accession>
<dbReference type="SMART" id="SM00487">
    <property type="entry name" value="DEXDc"/>
    <property type="match status" value="1"/>
</dbReference>
<evidence type="ECO:0000256" key="11">
    <source>
        <dbReference type="ARBA" id="ARBA00034617"/>
    </source>
</evidence>
<keyword evidence="8" id="KW-0238">DNA-binding</keyword>
<dbReference type="PANTHER" id="PTHR13710">
    <property type="entry name" value="DNA HELICASE RECQ FAMILY MEMBER"/>
    <property type="match status" value="1"/>
</dbReference>
<keyword evidence="9" id="KW-0413">Isomerase</keyword>
<evidence type="ECO:0000256" key="2">
    <source>
        <dbReference type="ARBA" id="ARBA00005446"/>
    </source>
</evidence>
<dbReference type="InterPro" id="IPR001650">
    <property type="entry name" value="Helicase_C-like"/>
</dbReference>
<protein>
    <recommendedName>
        <fullName evidence="13">ATP-dependent DNA helicase</fullName>
        <ecNumber evidence="13">5.6.2.4</ecNumber>
    </recommendedName>
</protein>
<dbReference type="CDD" id="cd17920">
    <property type="entry name" value="DEXHc_RecQ"/>
    <property type="match status" value="1"/>
</dbReference>
<comment type="subcellular location">
    <subcellularLocation>
        <location evidence="1 13">Nucleus</location>
    </subcellularLocation>
</comment>
<evidence type="ECO:0000256" key="12">
    <source>
        <dbReference type="ARBA" id="ARBA00049360"/>
    </source>
</evidence>
<dbReference type="SMART" id="SM00490">
    <property type="entry name" value="HELICc"/>
    <property type="match status" value="1"/>
</dbReference>
<keyword evidence="6 13" id="KW-0347">Helicase</keyword>
<evidence type="ECO:0000256" key="7">
    <source>
        <dbReference type="ARBA" id="ARBA00022840"/>
    </source>
</evidence>
<keyword evidence="7 13" id="KW-0067">ATP-binding</keyword>
<evidence type="ECO:0000256" key="8">
    <source>
        <dbReference type="ARBA" id="ARBA00023125"/>
    </source>
</evidence>